<proteinExistence type="predicted"/>
<evidence type="ECO:0000256" key="3">
    <source>
        <dbReference type="ARBA" id="ARBA00022692"/>
    </source>
</evidence>
<sequence>MNSKNLNKQITAAGILGIVITVILAVISTFSYRGLKHTQEQEAKQYLNEVVSQYKNAIGIKIDGNLQTLRALSTFIEKSEDISREQILAHLRSESRQNDFLRMGYITADGTGYFIDTDGTEHYDVNVGNESFVRKALTGEDSVSDTMTDRFSDAKINCYSVPVYQDGAVIGALTATTSASGFSSIIEQKLFGGNAYTHIIRSNGDFVIRSSHAVIQDNIGNIFDEGTVSPEDKEYIQKSAKAGRSSFSTFEYKNEKYWTTIVPLGINDWNLFCVVPQDYLSENFGTLMTVFAVIMLCITALFTILFIYIYRVIRKSREEIARLAYTDVLTGSDNRNKFILEMQRLIKESGHYAMVLLNINGFKFVNEFYGYDAGNMLLRHIAAVLAENVREHELCYRDNADQFGMLLKYRSREKLSVRLKMIQEQIHKFRLNSNQDYHILCNFGVMIIEKNGMSDVNADFDTVMNGALLALESVKGNEMDSIAFYDSALHEKAARRTEIENRMWSALERREFVMYLQPKFSLKDGVLHSAEALVRWMPGDGKMLYPDEFIPVFEQNGFITRLDMYMLEEACRCLAGWRDKGYAAVPVAVNQSRIFFYDAKYLNKLEQIVRHYEIDPSLILLEVTETVAMNNLEQIKDVIARLHGMGFKISMDDFGSGYSSLNTLRELDVDEIKLDREFLSTQSDTTRGEAIIRNVIHLAKDLCAATVAEGIETKQQLEFLKSLSCDIGQGYYFSKPVPADIFLQTVSEIGSPQHNTAT</sequence>
<organism evidence="9 10">
    <name type="scientific">[Clostridium] hylemonae DSM 15053</name>
    <dbReference type="NCBI Taxonomy" id="553973"/>
    <lineage>
        <taxon>Bacteria</taxon>
        <taxon>Bacillati</taxon>
        <taxon>Bacillota</taxon>
        <taxon>Clostridia</taxon>
        <taxon>Lachnospirales</taxon>
        <taxon>Lachnospiraceae</taxon>
    </lineage>
</organism>
<keyword evidence="4 6" id="KW-1133">Transmembrane helix</keyword>
<reference evidence="9" key="2">
    <citation type="submission" date="2013-06" db="EMBL/GenBank/DDBJ databases">
        <title>Draft genome sequence of Clostridium hylemonae (DSM 15053).</title>
        <authorList>
            <person name="Sudarsanam P."/>
            <person name="Ley R."/>
            <person name="Guruge J."/>
            <person name="Turnbaugh P.J."/>
            <person name="Mahowald M."/>
            <person name="Liep D."/>
            <person name="Gordon J."/>
        </authorList>
    </citation>
    <scope>NUCLEOTIDE SEQUENCE</scope>
    <source>
        <strain evidence="9">DSM 15053</strain>
    </source>
</reference>
<protein>
    <submittedName>
        <fullName evidence="9">Diguanylate cyclase (GGDEF) domain protein</fullName>
    </submittedName>
</protein>
<dbReference type="InterPro" id="IPR000160">
    <property type="entry name" value="GGDEF_dom"/>
</dbReference>
<dbReference type="CDD" id="cd01949">
    <property type="entry name" value="GGDEF"/>
    <property type="match status" value="1"/>
</dbReference>
<dbReference type="STRING" id="553973.CLOHYLEM_06808"/>
<dbReference type="Pfam" id="PF00563">
    <property type="entry name" value="EAL"/>
    <property type="match status" value="1"/>
</dbReference>
<dbReference type="SUPFAM" id="SSF141868">
    <property type="entry name" value="EAL domain-like"/>
    <property type="match status" value="1"/>
</dbReference>
<gene>
    <name evidence="9" type="ORF">CLOHYLEM_06808</name>
</gene>
<keyword evidence="5 6" id="KW-0472">Membrane</keyword>
<dbReference type="GO" id="GO:0071111">
    <property type="term" value="F:cyclic-guanylate-specific phosphodiesterase activity"/>
    <property type="evidence" value="ECO:0007669"/>
    <property type="project" value="InterPro"/>
</dbReference>
<evidence type="ECO:0000256" key="2">
    <source>
        <dbReference type="ARBA" id="ARBA00022475"/>
    </source>
</evidence>
<dbReference type="InterPro" id="IPR035919">
    <property type="entry name" value="EAL_sf"/>
</dbReference>
<evidence type="ECO:0000259" key="8">
    <source>
        <dbReference type="PROSITE" id="PS50887"/>
    </source>
</evidence>
<dbReference type="Gene3D" id="3.20.20.450">
    <property type="entry name" value="EAL domain"/>
    <property type="match status" value="1"/>
</dbReference>
<keyword evidence="2" id="KW-1003">Cell membrane</keyword>
<dbReference type="SMART" id="SM00267">
    <property type="entry name" value="GGDEF"/>
    <property type="match status" value="1"/>
</dbReference>
<dbReference type="InterPro" id="IPR001633">
    <property type="entry name" value="EAL_dom"/>
</dbReference>
<evidence type="ECO:0000313" key="9">
    <source>
        <dbReference type="EMBL" id="EEG73153.1"/>
    </source>
</evidence>
<evidence type="ECO:0000256" key="5">
    <source>
        <dbReference type="ARBA" id="ARBA00023136"/>
    </source>
</evidence>
<dbReference type="Proteomes" id="UP000004893">
    <property type="component" value="Unassembled WGS sequence"/>
</dbReference>
<evidence type="ECO:0000259" key="7">
    <source>
        <dbReference type="PROSITE" id="PS50883"/>
    </source>
</evidence>
<evidence type="ECO:0000256" key="1">
    <source>
        <dbReference type="ARBA" id="ARBA00004651"/>
    </source>
</evidence>
<name>C0C3Z5_9FIRM</name>
<feature type="transmembrane region" description="Helical" evidence="6">
    <location>
        <begin position="12"/>
        <end position="32"/>
    </location>
</feature>
<dbReference type="HOGENOM" id="CLU_000445_70_44_9"/>
<dbReference type="RefSeq" id="WP_006444166.1">
    <property type="nucleotide sequence ID" value="NZ_CP036524.1"/>
</dbReference>
<dbReference type="OrthoDB" id="9805474at2"/>
<dbReference type="CDD" id="cd01948">
    <property type="entry name" value="EAL"/>
    <property type="match status" value="1"/>
</dbReference>
<dbReference type="eggNOG" id="COG5001">
    <property type="taxonomic scope" value="Bacteria"/>
</dbReference>
<dbReference type="GO" id="GO:0005886">
    <property type="term" value="C:plasma membrane"/>
    <property type="evidence" value="ECO:0007669"/>
    <property type="project" value="UniProtKB-SubCell"/>
</dbReference>
<dbReference type="PANTHER" id="PTHR33121:SF70">
    <property type="entry name" value="SIGNALING PROTEIN YKOW"/>
    <property type="match status" value="1"/>
</dbReference>
<dbReference type="NCBIfam" id="TIGR00254">
    <property type="entry name" value="GGDEF"/>
    <property type="match status" value="1"/>
</dbReference>
<evidence type="ECO:0000256" key="4">
    <source>
        <dbReference type="ARBA" id="ARBA00022989"/>
    </source>
</evidence>
<dbReference type="CDD" id="cd18773">
    <property type="entry name" value="PDC1_HK_sensor"/>
    <property type="match status" value="1"/>
</dbReference>
<keyword evidence="10" id="KW-1185">Reference proteome</keyword>
<feature type="domain" description="EAL" evidence="7">
    <location>
        <begin position="496"/>
        <end position="750"/>
    </location>
</feature>
<dbReference type="SMART" id="SM00052">
    <property type="entry name" value="EAL"/>
    <property type="match status" value="1"/>
</dbReference>
<dbReference type="PROSITE" id="PS50887">
    <property type="entry name" value="GGDEF"/>
    <property type="match status" value="1"/>
</dbReference>
<comment type="caution">
    <text evidence="9">The sequence shown here is derived from an EMBL/GenBank/DDBJ whole genome shotgun (WGS) entry which is preliminary data.</text>
</comment>
<dbReference type="Gene3D" id="3.30.70.270">
    <property type="match status" value="1"/>
</dbReference>
<dbReference type="EMBL" id="ABYI02000031">
    <property type="protein sequence ID" value="EEG73153.1"/>
    <property type="molecule type" value="Genomic_DNA"/>
</dbReference>
<dbReference type="InterPro" id="IPR033479">
    <property type="entry name" value="dCache_1"/>
</dbReference>
<dbReference type="Gene3D" id="3.30.450.20">
    <property type="entry name" value="PAS domain"/>
    <property type="match status" value="1"/>
</dbReference>
<keyword evidence="3 6" id="KW-0812">Transmembrane</keyword>
<accession>C0C3Z5</accession>
<dbReference type="PANTHER" id="PTHR33121">
    <property type="entry name" value="CYCLIC DI-GMP PHOSPHODIESTERASE PDEF"/>
    <property type="match status" value="1"/>
</dbReference>
<feature type="transmembrane region" description="Helical" evidence="6">
    <location>
        <begin position="287"/>
        <end position="310"/>
    </location>
</feature>
<dbReference type="InterPro" id="IPR043128">
    <property type="entry name" value="Rev_trsase/Diguanyl_cyclase"/>
</dbReference>
<reference evidence="9" key="1">
    <citation type="submission" date="2009-02" db="EMBL/GenBank/DDBJ databases">
        <authorList>
            <person name="Fulton L."/>
            <person name="Clifton S."/>
            <person name="Fulton B."/>
            <person name="Xu J."/>
            <person name="Minx P."/>
            <person name="Pepin K.H."/>
            <person name="Johnson M."/>
            <person name="Bhonagiri V."/>
            <person name="Nash W.E."/>
            <person name="Mardis E.R."/>
            <person name="Wilson R.K."/>
        </authorList>
    </citation>
    <scope>NUCLEOTIDE SEQUENCE [LARGE SCALE GENOMIC DNA]</scope>
    <source>
        <strain evidence="9">DSM 15053</strain>
    </source>
</reference>
<dbReference type="Pfam" id="PF00990">
    <property type="entry name" value="GGDEF"/>
    <property type="match status" value="1"/>
</dbReference>
<dbReference type="AlphaFoldDB" id="C0C3Z5"/>
<evidence type="ECO:0000256" key="6">
    <source>
        <dbReference type="SAM" id="Phobius"/>
    </source>
</evidence>
<evidence type="ECO:0000313" key="10">
    <source>
        <dbReference type="Proteomes" id="UP000004893"/>
    </source>
</evidence>
<comment type="subcellular location">
    <subcellularLocation>
        <location evidence="1">Cell membrane</location>
        <topology evidence="1">Multi-pass membrane protein</topology>
    </subcellularLocation>
</comment>
<dbReference type="InterPro" id="IPR050706">
    <property type="entry name" value="Cyclic-di-GMP_PDE-like"/>
</dbReference>
<dbReference type="SUPFAM" id="SSF55073">
    <property type="entry name" value="Nucleotide cyclase"/>
    <property type="match status" value="1"/>
</dbReference>
<dbReference type="PROSITE" id="PS50883">
    <property type="entry name" value="EAL"/>
    <property type="match status" value="1"/>
</dbReference>
<dbReference type="InterPro" id="IPR029787">
    <property type="entry name" value="Nucleotide_cyclase"/>
</dbReference>
<feature type="domain" description="GGDEF" evidence="8">
    <location>
        <begin position="350"/>
        <end position="487"/>
    </location>
</feature>
<dbReference type="Pfam" id="PF02743">
    <property type="entry name" value="dCache_1"/>
    <property type="match status" value="1"/>
</dbReference>